<proteinExistence type="predicted"/>
<dbReference type="AlphaFoldDB" id="A0A1Y1L2H8"/>
<dbReference type="EMBL" id="GEZM01066576">
    <property type="protein sequence ID" value="JAV67786.1"/>
    <property type="molecule type" value="Transcribed_RNA"/>
</dbReference>
<protein>
    <submittedName>
        <fullName evidence="1">Uncharacterized protein</fullName>
    </submittedName>
</protein>
<evidence type="ECO:0000313" key="1">
    <source>
        <dbReference type="EMBL" id="JAV67784.1"/>
    </source>
</evidence>
<organism evidence="1">
    <name type="scientific">Photinus pyralis</name>
    <name type="common">Common eastern firefly</name>
    <name type="synonym">Lampyris pyralis</name>
    <dbReference type="NCBI Taxonomy" id="7054"/>
    <lineage>
        <taxon>Eukaryota</taxon>
        <taxon>Metazoa</taxon>
        <taxon>Ecdysozoa</taxon>
        <taxon>Arthropoda</taxon>
        <taxon>Hexapoda</taxon>
        <taxon>Insecta</taxon>
        <taxon>Pterygota</taxon>
        <taxon>Neoptera</taxon>
        <taxon>Endopterygota</taxon>
        <taxon>Coleoptera</taxon>
        <taxon>Polyphaga</taxon>
        <taxon>Elateriformia</taxon>
        <taxon>Elateroidea</taxon>
        <taxon>Lampyridae</taxon>
        <taxon>Lampyrinae</taxon>
        <taxon>Photinus</taxon>
    </lineage>
</organism>
<accession>A0A1Y1L2H8</accession>
<sequence length="104" mass="12329">MYPYQSSSDPKNYFERILLKIGFKILQLSVEPKDIALPIECVPAYMFAHWPIELPKDFPSACIDVVREWNDVHTKEDNKEFLLMKYQMVFGHVRKLESMYSNIL</sequence>
<reference evidence="1" key="1">
    <citation type="journal article" date="2016" name="Sci. Rep.">
        <title>Molecular characterization of firefly nuptial gifts: a multi-omics approach sheds light on postcopulatory sexual selection.</title>
        <authorList>
            <person name="Al-Wathiqui N."/>
            <person name="Fallon T.R."/>
            <person name="South A."/>
            <person name="Weng J.K."/>
            <person name="Lewis S.M."/>
        </authorList>
    </citation>
    <scope>NUCLEOTIDE SEQUENCE</scope>
</reference>
<dbReference type="EMBL" id="GEZM01066578">
    <property type="protein sequence ID" value="JAV67784.1"/>
    <property type="molecule type" value="Transcribed_RNA"/>
</dbReference>
<name>A0A1Y1L2H8_PHOPY</name>
<dbReference type="EMBL" id="GEZM01066574">
    <property type="protein sequence ID" value="JAV67788.1"/>
    <property type="molecule type" value="Transcribed_RNA"/>
</dbReference>